<dbReference type="Gene3D" id="3.90.1640.10">
    <property type="entry name" value="inorganic pyrophosphatase (n-terminal core)"/>
    <property type="match status" value="1"/>
</dbReference>
<dbReference type="InterPro" id="IPR003156">
    <property type="entry name" value="DHHA1_dom"/>
</dbReference>
<feature type="domain" description="DDH" evidence="2">
    <location>
        <begin position="342"/>
        <end position="499"/>
    </location>
</feature>
<proteinExistence type="predicted"/>
<dbReference type="Pfam" id="PF01368">
    <property type="entry name" value="DHH"/>
    <property type="match status" value="1"/>
</dbReference>
<dbReference type="PIRSF" id="PIRSF026583">
    <property type="entry name" value="YybT"/>
    <property type="match status" value="1"/>
</dbReference>
<dbReference type="SUPFAM" id="SSF64182">
    <property type="entry name" value="DHH phosphoesterases"/>
    <property type="match status" value="1"/>
</dbReference>
<evidence type="ECO:0000259" key="2">
    <source>
        <dbReference type="Pfam" id="PF01368"/>
    </source>
</evidence>
<dbReference type="InterPro" id="IPR001667">
    <property type="entry name" value="DDH_dom"/>
</dbReference>
<name>A0ABZ2TLJ3_9BACT</name>
<evidence type="ECO:0000256" key="1">
    <source>
        <dbReference type="SAM" id="Phobius"/>
    </source>
</evidence>
<keyword evidence="1" id="KW-1133">Transmembrane helix</keyword>
<dbReference type="EMBL" id="CP088155">
    <property type="protein sequence ID" value="WYM97328.1"/>
    <property type="molecule type" value="Genomic_DNA"/>
</dbReference>
<evidence type="ECO:0000259" key="3">
    <source>
        <dbReference type="Pfam" id="PF02272"/>
    </source>
</evidence>
<keyword evidence="1" id="KW-0812">Transmembrane</keyword>
<organism evidence="4 5">
    <name type="scientific">Metamycoplasma faucium</name>
    <dbReference type="NCBI Taxonomy" id="56142"/>
    <lineage>
        <taxon>Bacteria</taxon>
        <taxon>Bacillati</taxon>
        <taxon>Mycoplasmatota</taxon>
        <taxon>Mycoplasmoidales</taxon>
        <taxon>Metamycoplasmataceae</taxon>
        <taxon>Metamycoplasma</taxon>
    </lineage>
</organism>
<accession>A0ABZ2TLJ3</accession>
<sequence length="657" mass="75016">MKREQLHKKIGLIIGLVSLFLIPSIIFIVLLIKFDSLKSQILIGLFYVFWLIAITFLFAFMMRKFNKNNMLTNSSIAEYIESEIDKENVGTIVFLNTGTIVWISNFIEQRFTRSIIGKNINSLFNIKKSTNDVFDFLFEYENFKYDVHITWEKNLVILKDTTIREHVIEDYKKQRIVFGEINIDNINLYKATMSEDELFKVYSLVITMLENLIKHYDLIYRQYENGRFFILTNQETLSEFEKNRFKFFENLDPNQVIKDNPVTISAGFAYGIYKFEVLDLLAKEALLQSQTRGGNQTTILTKNEKSRHYGSFSEIKINISRTNVNLISKVLFSKLESKNIEKVIVYGHQNADLDAIGSAYAIYTLAKSYGKISYIQNITYDDTTTRHIDKMLGISKYDIFINHKKAIALNDDKTLVVIVDTSDETRIENKSAFKNILKSNIVVIDHHRIMRNPTYALVNNFFIDSSASSASEIITEMIALSNNKDKINSLAAQLLLDGIYVDTNMFKKHISSKTFYACSLLEEWGASAEKSIISLKITEEIFNKVKKLNENLQEVKPGYFLSYADIDTTNDIIAIASDEILRVEGRKAAFVVGKLQGTNKYKLSARGVDTNVQIIAEAVNGGGHFGAAAAESDEPLEVFIDNIKQAIVSVQNESNNN</sequence>
<dbReference type="PANTHER" id="PTHR47618">
    <property type="entry name" value="BIFUNCTIONAL OLIGORIBONUCLEASE AND PAP PHOSPHATASE NRNA"/>
    <property type="match status" value="1"/>
</dbReference>
<feature type="transmembrane region" description="Helical" evidence="1">
    <location>
        <begin position="40"/>
        <end position="60"/>
    </location>
</feature>
<dbReference type="Pfam" id="PF02272">
    <property type="entry name" value="DHHA1"/>
    <property type="match status" value="1"/>
</dbReference>
<evidence type="ECO:0000313" key="5">
    <source>
        <dbReference type="Proteomes" id="UP001622612"/>
    </source>
</evidence>
<evidence type="ECO:0000313" key="4">
    <source>
        <dbReference type="EMBL" id="WYM97328.1"/>
    </source>
</evidence>
<dbReference type="InterPro" id="IPR038763">
    <property type="entry name" value="DHH_sf"/>
</dbReference>
<gene>
    <name evidence="4" type="ORF">LQ356_00315</name>
</gene>
<reference evidence="4" key="1">
    <citation type="submission" date="2021-11" db="EMBL/GenBank/DDBJ databases">
        <title>The first genome sequence of unculturable Mycoplasma faucium obtained by de novo assembly of metagenomic reads.</title>
        <authorList>
            <person name="Sabat A.J."/>
            <person name="Bathoorn E."/>
            <person name="Akkerboom V."/>
            <person name="Friedrich A.W."/>
        </authorList>
    </citation>
    <scope>NUCLEOTIDE SEQUENCE [LARGE SCALE GENOMIC DNA]</scope>
    <source>
        <strain evidence="4">UMCG-MFM1</strain>
    </source>
</reference>
<dbReference type="RefSeq" id="WP_405311715.1">
    <property type="nucleotide sequence ID" value="NZ_CP088155.1"/>
</dbReference>
<keyword evidence="5" id="KW-1185">Reference proteome</keyword>
<keyword evidence="1" id="KW-0472">Membrane</keyword>
<dbReference type="InterPro" id="IPR014528">
    <property type="entry name" value="GdpP/PdeA"/>
</dbReference>
<protein>
    <submittedName>
        <fullName evidence="4">DHH family phosphoesterase</fullName>
    </submittedName>
</protein>
<feature type="transmembrane region" description="Helical" evidence="1">
    <location>
        <begin position="12"/>
        <end position="34"/>
    </location>
</feature>
<feature type="domain" description="DHHA1" evidence="3">
    <location>
        <begin position="559"/>
        <end position="647"/>
    </location>
</feature>
<dbReference type="PANTHER" id="PTHR47618:SF2">
    <property type="entry name" value="CYCLIC-DI-AMP PHOSPHODIESTERASE GDPP"/>
    <property type="match status" value="1"/>
</dbReference>
<dbReference type="Gene3D" id="3.10.310.30">
    <property type="match status" value="1"/>
</dbReference>
<dbReference type="InterPro" id="IPR051319">
    <property type="entry name" value="Oligoribo/pAp-PDE_c-di-AMP_PDE"/>
</dbReference>
<dbReference type="Pfam" id="PF24898">
    <property type="entry name" value="GGDEF_GdpP"/>
    <property type="match status" value="1"/>
</dbReference>
<dbReference type="Proteomes" id="UP001622612">
    <property type="component" value="Chromosome"/>
</dbReference>